<evidence type="ECO:0000313" key="2">
    <source>
        <dbReference type="Proteomes" id="UP001163046"/>
    </source>
</evidence>
<comment type="caution">
    <text evidence="1">The sequence shown here is derived from an EMBL/GenBank/DDBJ whole genome shotgun (WGS) entry which is preliminary data.</text>
</comment>
<protein>
    <submittedName>
        <fullName evidence="1">Uncharacterized protein</fullName>
    </submittedName>
</protein>
<keyword evidence="2" id="KW-1185">Reference proteome</keyword>
<name>A0A9X0D8P7_9CNID</name>
<evidence type="ECO:0000313" key="1">
    <source>
        <dbReference type="EMBL" id="KAJ7391467.1"/>
    </source>
</evidence>
<dbReference type="Proteomes" id="UP001163046">
    <property type="component" value="Unassembled WGS sequence"/>
</dbReference>
<dbReference type="EMBL" id="MU825406">
    <property type="protein sequence ID" value="KAJ7391467.1"/>
    <property type="molecule type" value="Genomic_DNA"/>
</dbReference>
<accession>A0A9X0D8P7</accession>
<sequence>MVFSARCLCTKHTTWSHGDVLPDGLRVADSEELRFCEVDTSKNKGRKRKICLACRGRIAAEIKCMRFEDEQASQYAIATEHVPFVDIGEVEIDNAVSPSSRFASSCSKQVQVLDVPLRPYKEAEKRTQQVMRAKTIEVIEDCANKFVHFNAKDIPEFAYDLVNCKKWKSTFGSCQSKDDNESVFLSNLAAEYKRCKDKDVSKAIREKSAKQKQKVSIGQTLRNSRISLSGSTSDVFKSRVDAAKDLGRIRSYADEKRRLLSIVAMDYSYSTLQKLFDCSSKTITAARVHCILFGRGGVPMDKFKFRRQCVSSEVLEELCEFLHRDDVSRPSSCRSVLVQGEETAVRYWQDTVKGLVSQYLLEFPNGVKRTYIYRAVARIF</sequence>
<organism evidence="1 2">
    <name type="scientific">Desmophyllum pertusum</name>
    <dbReference type="NCBI Taxonomy" id="174260"/>
    <lineage>
        <taxon>Eukaryota</taxon>
        <taxon>Metazoa</taxon>
        <taxon>Cnidaria</taxon>
        <taxon>Anthozoa</taxon>
        <taxon>Hexacorallia</taxon>
        <taxon>Scleractinia</taxon>
        <taxon>Caryophylliina</taxon>
        <taxon>Caryophylliidae</taxon>
        <taxon>Desmophyllum</taxon>
    </lineage>
</organism>
<reference evidence="1" key="1">
    <citation type="submission" date="2023-01" db="EMBL/GenBank/DDBJ databases">
        <title>Genome assembly of the deep-sea coral Lophelia pertusa.</title>
        <authorList>
            <person name="Herrera S."/>
            <person name="Cordes E."/>
        </authorList>
    </citation>
    <scope>NUCLEOTIDE SEQUENCE</scope>
    <source>
        <strain evidence="1">USNM1676648</strain>
        <tissue evidence="1">Polyp</tissue>
    </source>
</reference>
<gene>
    <name evidence="1" type="ORF">OS493_018514</name>
</gene>
<proteinExistence type="predicted"/>
<dbReference type="OrthoDB" id="5985569at2759"/>
<dbReference type="AlphaFoldDB" id="A0A9X0D8P7"/>